<reference evidence="8" key="1">
    <citation type="journal article" date="2023" name="Plant J.">
        <title>Genome sequences and population genomics provide insights into the demographic history, inbreeding, and mutation load of two 'living fossil' tree species of Dipteronia.</title>
        <authorList>
            <person name="Feng Y."/>
            <person name="Comes H.P."/>
            <person name="Chen J."/>
            <person name="Zhu S."/>
            <person name="Lu R."/>
            <person name="Zhang X."/>
            <person name="Li P."/>
            <person name="Qiu J."/>
            <person name="Olsen K.M."/>
            <person name="Qiu Y."/>
        </authorList>
    </citation>
    <scope>NUCLEOTIDE SEQUENCE</scope>
    <source>
        <strain evidence="8">KIB01</strain>
    </source>
</reference>
<comment type="similarity">
    <text evidence="2 7">Belongs to the multi antimicrobial extrusion (MATE) (TC 2.A.66.1) family.</text>
</comment>
<dbReference type="Pfam" id="PF01554">
    <property type="entry name" value="MatE"/>
    <property type="match status" value="4"/>
</dbReference>
<evidence type="ECO:0000256" key="3">
    <source>
        <dbReference type="ARBA" id="ARBA00022448"/>
    </source>
</evidence>
<dbReference type="InterPro" id="IPR002528">
    <property type="entry name" value="MATE_fam"/>
</dbReference>
<evidence type="ECO:0000256" key="5">
    <source>
        <dbReference type="ARBA" id="ARBA00022989"/>
    </source>
</evidence>
<feature type="transmembrane region" description="Helical" evidence="7">
    <location>
        <begin position="28"/>
        <end position="45"/>
    </location>
</feature>
<feature type="transmembrane region" description="Helical" evidence="7">
    <location>
        <begin position="203"/>
        <end position="227"/>
    </location>
</feature>
<dbReference type="GO" id="GO:1990961">
    <property type="term" value="P:xenobiotic detoxification by transmembrane export across the plasma membrane"/>
    <property type="evidence" value="ECO:0007669"/>
    <property type="project" value="InterPro"/>
</dbReference>
<evidence type="ECO:0000256" key="4">
    <source>
        <dbReference type="ARBA" id="ARBA00022692"/>
    </source>
</evidence>
<evidence type="ECO:0000313" key="8">
    <source>
        <dbReference type="EMBL" id="KAK2635318.1"/>
    </source>
</evidence>
<dbReference type="GO" id="GO:0016020">
    <property type="term" value="C:membrane"/>
    <property type="evidence" value="ECO:0007669"/>
    <property type="project" value="UniProtKB-SubCell"/>
</dbReference>
<dbReference type="NCBIfam" id="TIGR00797">
    <property type="entry name" value="matE"/>
    <property type="match status" value="2"/>
</dbReference>
<keyword evidence="5 7" id="KW-1133">Transmembrane helix</keyword>
<feature type="transmembrane region" description="Helical" evidence="7">
    <location>
        <begin position="878"/>
        <end position="899"/>
    </location>
</feature>
<name>A0AAD9TGR7_9ROSI</name>
<keyword evidence="6 7" id="KW-0472">Membrane</keyword>
<feature type="transmembrane region" description="Helical" evidence="7">
    <location>
        <begin position="107"/>
        <end position="127"/>
    </location>
</feature>
<feature type="transmembrane region" description="Helical" evidence="7">
    <location>
        <begin position="583"/>
        <end position="603"/>
    </location>
</feature>
<dbReference type="Proteomes" id="UP001280121">
    <property type="component" value="Unassembled WGS sequence"/>
</dbReference>
<feature type="transmembrane region" description="Helical" evidence="7">
    <location>
        <begin position="177"/>
        <end position="197"/>
    </location>
</feature>
<evidence type="ECO:0000256" key="7">
    <source>
        <dbReference type="RuleBase" id="RU004914"/>
    </source>
</evidence>
<protein>
    <recommendedName>
        <fullName evidence="7">Protein DETOXIFICATION</fullName>
    </recommendedName>
    <alternativeName>
        <fullName evidence="7">Multidrug and toxic compound extrusion protein</fullName>
    </alternativeName>
</protein>
<feature type="transmembrane region" description="Helical" evidence="7">
    <location>
        <begin position="762"/>
        <end position="781"/>
    </location>
</feature>
<dbReference type="AlphaFoldDB" id="A0AAD9TGR7"/>
<comment type="subcellular location">
    <subcellularLocation>
        <location evidence="1">Membrane</location>
        <topology evidence="1">Multi-pass membrane protein</topology>
    </subcellularLocation>
</comment>
<gene>
    <name evidence="8" type="ORF">Ddye_030110</name>
</gene>
<dbReference type="CDD" id="cd13132">
    <property type="entry name" value="MATE_eukaryotic"/>
    <property type="match status" value="2"/>
</dbReference>
<organism evidence="8 9">
    <name type="scientific">Dipteronia dyeriana</name>
    <dbReference type="NCBI Taxonomy" id="168575"/>
    <lineage>
        <taxon>Eukaryota</taxon>
        <taxon>Viridiplantae</taxon>
        <taxon>Streptophyta</taxon>
        <taxon>Embryophyta</taxon>
        <taxon>Tracheophyta</taxon>
        <taxon>Spermatophyta</taxon>
        <taxon>Magnoliopsida</taxon>
        <taxon>eudicotyledons</taxon>
        <taxon>Gunneridae</taxon>
        <taxon>Pentapetalae</taxon>
        <taxon>rosids</taxon>
        <taxon>malvids</taxon>
        <taxon>Sapindales</taxon>
        <taxon>Sapindaceae</taxon>
        <taxon>Hippocastanoideae</taxon>
        <taxon>Acereae</taxon>
        <taxon>Dipteronia</taxon>
    </lineage>
</organism>
<dbReference type="EMBL" id="JANJYI010000009">
    <property type="protein sequence ID" value="KAK2635318.1"/>
    <property type="molecule type" value="Genomic_DNA"/>
</dbReference>
<feature type="transmembrane region" description="Helical" evidence="7">
    <location>
        <begin position="366"/>
        <end position="390"/>
    </location>
</feature>
<feature type="transmembrane region" description="Helical" evidence="7">
    <location>
        <begin position="684"/>
        <end position="703"/>
    </location>
</feature>
<feature type="transmembrane region" description="Helical" evidence="7">
    <location>
        <begin position="147"/>
        <end position="165"/>
    </location>
</feature>
<evidence type="ECO:0000256" key="6">
    <source>
        <dbReference type="ARBA" id="ARBA00023136"/>
    </source>
</evidence>
<sequence>MNMAETLLLSPPPVRLTRDTLFSEVKRLGVVAGPMVAVNLSQYLLQVISMMMVGHLGKLALSSTAITISLSGVTGFSVLMGMASALETISGQAYGAQQYSRIGTQTYTAIFSLSLVCLPITILWIYTGKLLFLIGQDPEISHEAGRFIIWLIPAIFAYAFLQPLVRYFQTQSLTTPMFLSSCVTLCLHIPLCWALVFKSGLGNFGAALSISISYWLNVIFLGIYMYFSPACAKTWSPISMELFQGIGEFFKFAIPSALMICLEWWSFELLVLMSGILPNPQLETSVLSVCLNTIATYYTIPFGLGAAVSTRVSNELGAGNPNMACVAVYAVMLLAAIVAIIASSILFTCRHVFGYMFSNEKEVVDYVTTMAPLVCFSVIIDSFQGVLAGVARGCGWQHIGAFVNLGAFYLCGIPLAASLGFWVKLRGMGLWIGIQVGLFTQTLVLSIITSCTDWEKQSEPSDTQKINMEESLLLSSKSEEEKARHIKTDRSITGDVLFAEVKRLGVIAGPMVAVTLSQYLLQVISLMMVGHLGELALSSTAITISLAGVTGFSVLMGMASALETLCGQAYGAQQYSRIGTQTYTAIFSLFFVCLPITILWIYTGKLLVLIGQDPEISHEAGRFIIWLIPAVFAYAFLQPLIRYFQIQSLTIPMFLSSCVTLCLHIPLCWALVFKSGLGNVGAALSISISYWLNVIFLGIYMYFSPACAKTRGPISMELFHGIGEFFKFAIPSAVMICLEWWSFELLVLMSGILPNPQLETSVLSVCLNTIATLYTIPFGLGAAVSTRVSNELGAGDPNMARVAVYVVILLAVIEAIIVSSILFASRHVFGYMFSNEKEVVDYVTTMAPLVCFSVIMDSLQGVLSGVARGCGWQHIGAFVNLGAFYLCGIPLAASLGFWVKLRGMGLWIGVQAGAFTQTLMLSIITSCTDWEKQASKARERIFEGRSLTDNGVM</sequence>
<feature type="transmembrane region" description="Helical" evidence="7">
    <location>
        <begin position="504"/>
        <end position="529"/>
    </location>
</feature>
<feature type="transmembrane region" description="Helical" evidence="7">
    <location>
        <begin position="845"/>
        <end position="866"/>
    </location>
</feature>
<keyword evidence="9" id="KW-1185">Reference proteome</keyword>
<feature type="transmembrane region" description="Helical" evidence="7">
    <location>
        <begin position="905"/>
        <end position="928"/>
    </location>
</feature>
<evidence type="ECO:0000256" key="1">
    <source>
        <dbReference type="ARBA" id="ARBA00004141"/>
    </source>
</evidence>
<dbReference type="InterPro" id="IPR045069">
    <property type="entry name" value="MATE_euk"/>
</dbReference>
<feature type="transmembrane region" description="Helical" evidence="7">
    <location>
        <begin position="428"/>
        <end position="448"/>
    </location>
</feature>
<keyword evidence="3" id="KW-0813">Transport</keyword>
<feature type="transmembrane region" description="Helical" evidence="7">
    <location>
        <begin position="623"/>
        <end position="641"/>
    </location>
</feature>
<evidence type="ECO:0000313" key="9">
    <source>
        <dbReference type="Proteomes" id="UP001280121"/>
    </source>
</evidence>
<dbReference type="GO" id="GO:0015297">
    <property type="term" value="F:antiporter activity"/>
    <property type="evidence" value="ECO:0007669"/>
    <property type="project" value="InterPro"/>
</dbReference>
<feature type="transmembrane region" description="Helical" evidence="7">
    <location>
        <begin position="65"/>
        <end position="86"/>
    </location>
</feature>
<accession>A0AAD9TGR7</accession>
<feature type="transmembrane region" description="Helical" evidence="7">
    <location>
        <begin position="286"/>
        <end position="310"/>
    </location>
</feature>
<dbReference type="GO" id="GO:0042910">
    <property type="term" value="F:xenobiotic transmembrane transporter activity"/>
    <property type="evidence" value="ECO:0007669"/>
    <property type="project" value="InterPro"/>
</dbReference>
<feature type="transmembrane region" description="Helical" evidence="7">
    <location>
        <begin position="802"/>
        <end position="825"/>
    </location>
</feature>
<evidence type="ECO:0000256" key="2">
    <source>
        <dbReference type="ARBA" id="ARBA00010199"/>
    </source>
</evidence>
<feature type="transmembrane region" description="Helical" evidence="7">
    <location>
        <begin position="402"/>
        <end position="422"/>
    </location>
</feature>
<dbReference type="PANTHER" id="PTHR11206">
    <property type="entry name" value="MULTIDRUG RESISTANCE PROTEIN"/>
    <property type="match status" value="1"/>
</dbReference>
<feature type="transmembrane region" description="Helical" evidence="7">
    <location>
        <begin position="541"/>
        <end position="562"/>
    </location>
</feature>
<comment type="caution">
    <text evidence="8">The sequence shown here is derived from an EMBL/GenBank/DDBJ whole genome shotgun (WGS) entry which is preliminary data.</text>
</comment>
<feature type="transmembrane region" description="Helical" evidence="7">
    <location>
        <begin position="248"/>
        <end position="266"/>
    </location>
</feature>
<feature type="transmembrane region" description="Helical" evidence="7">
    <location>
        <begin position="322"/>
        <end position="346"/>
    </location>
</feature>
<keyword evidence="4 7" id="KW-0812">Transmembrane</keyword>
<feature type="transmembrane region" description="Helical" evidence="7">
    <location>
        <begin position="724"/>
        <end position="742"/>
    </location>
</feature>
<feature type="transmembrane region" description="Helical" evidence="7">
    <location>
        <begin position="653"/>
        <end position="672"/>
    </location>
</feature>
<proteinExistence type="inferred from homology"/>